<evidence type="ECO:0000313" key="2">
    <source>
        <dbReference type="Proteomes" id="UP001254770"/>
    </source>
</evidence>
<dbReference type="SUPFAM" id="SSF53448">
    <property type="entry name" value="Nucleotide-diphospho-sugar transferases"/>
    <property type="match status" value="1"/>
</dbReference>
<dbReference type="GO" id="GO:0016757">
    <property type="term" value="F:glycosyltransferase activity"/>
    <property type="evidence" value="ECO:0007669"/>
    <property type="project" value="InterPro"/>
</dbReference>
<gene>
    <name evidence="1" type="ORF">P7D69_18325</name>
</gene>
<dbReference type="EMBL" id="JARPXL010000027">
    <property type="protein sequence ID" value="MDT2546307.1"/>
    <property type="molecule type" value="Genomic_DNA"/>
</dbReference>
<dbReference type="RefSeq" id="WP_311816902.1">
    <property type="nucleotide sequence ID" value="NZ_JARPXG010000029.1"/>
</dbReference>
<dbReference type="InterPro" id="IPR002495">
    <property type="entry name" value="Glyco_trans_8"/>
</dbReference>
<name>A0AAW8TGS0_9ENTE</name>
<dbReference type="AlphaFoldDB" id="A0AAW8TGS0"/>
<sequence>MKKNAVVYCVTGSHIQLTAVSIASIVKNYKSKESIDLVIIVDKLNNNDILKLKNISKLYGDKNISINIWYPPEMVKSIRNYENARFPEVTLWRLFLPSYLKDYDTLLYLDNDTLIYEDVAPFFKLVSEENTIAAVRDFYFSIISEIEDSAGYFGVKTMKNYFNSGFILFNVEKFNQLIRPEEILDRIHGHKYLYLDQTILNILCEESVQLLPYEYNYQKDDHWLFGWAKEMSPAKFLEIKKARKNIKVRHFVEFEKNSMPWEHFSVWDQWERDFWDYLYTIKKMDYTN</sequence>
<dbReference type="InterPro" id="IPR029044">
    <property type="entry name" value="Nucleotide-diphossugar_trans"/>
</dbReference>
<organism evidence="1 2">
    <name type="scientific">Enterococcus raffinosus</name>
    <dbReference type="NCBI Taxonomy" id="71452"/>
    <lineage>
        <taxon>Bacteria</taxon>
        <taxon>Bacillati</taxon>
        <taxon>Bacillota</taxon>
        <taxon>Bacilli</taxon>
        <taxon>Lactobacillales</taxon>
        <taxon>Enterococcaceae</taxon>
        <taxon>Enterococcus</taxon>
    </lineage>
</organism>
<proteinExistence type="predicted"/>
<dbReference type="Gene3D" id="3.90.550.10">
    <property type="entry name" value="Spore Coat Polysaccharide Biosynthesis Protein SpsA, Chain A"/>
    <property type="match status" value="1"/>
</dbReference>
<comment type="caution">
    <text evidence="1">The sequence shown here is derived from an EMBL/GenBank/DDBJ whole genome shotgun (WGS) entry which is preliminary data.</text>
</comment>
<protein>
    <submittedName>
        <fullName evidence="1">Glycosyltransferase</fullName>
    </submittedName>
</protein>
<dbReference type="Proteomes" id="UP001254770">
    <property type="component" value="Unassembled WGS sequence"/>
</dbReference>
<reference evidence="1" key="1">
    <citation type="submission" date="2023-03" db="EMBL/GenBank/DDBJ databases">
        <authorList>
            <person name="Shen W."/>
            <person name="Cai J."/>
        </authorList>
    </citation>
    <scope>NUCLEOTIDE SEQUENCE</scope>
    <source>
        <strain evidence="1">Y15</strain>
    </source>
</reference>
<evidence type="ECO:0000313" key="1">
    <source>
        <dbReference type="EMBL" id="MDT2546307.1"/>
    </source>
</evidence>
<dbReference type="Pfam" id="PF01501">
    <property type="entry name" value="Glyco_transf_8"/>
    <property type="match status" value="1"/>
</dbReference>
<accession>A0AAW8TGS0</accession>